<dbReference type="Gramene" id="ONK69242">
    <property type="protein sequence ID" value="ONK69242"/>
    <property type="gene ID" value="A4U43_C05F20810"/>
</dbReference>
<gene>
    <name evidence="2" type="ORF">A4U43_C05F20810</name>
</gene>
<name>A0A5P1ETC2_ASPOF</name>
<dbReference type="AlphaFoldDB" id="A0A5P1ETC2"/>
<proteinExistence type="predicted"/>
<keyword evidence="3" id="KW-1185">Reference proteome</keyword>
<evidence type="ECO:0000256" key="1">
    <source>
        <dbReference type="SAM" id="MobiDB-lite"/>
    </source>
</evidence>
<sequence>MGGQSQRSLGEGIREGNGRRRGLSPGADAAGRAAEPWGVFEARGQQGEGWHDVGEVGFRKSTKRYAGSVACLAMGREASWSDLEQEGGCERRGGGWGPTGARELEETLVEEEGIGWWSGGLSLSARAPTRNGQRATL</sequence>
<organism evidence="2 3">
    <name type="scientific">Asparagus officinalis</name>
    <name type="common">Garden asparagus</name>
    <dbReference type="NCBI Taxonomy" id="4686"/>
    <lineage>
        <taxon>Eukaryota</taxon>
        <taxon>Viridiplantae</taxon>
        <taxon>Streptophyta</taxon>
        <taxon>Embryophyta</taxon>
        <taxon>Tracheophyta</taxon>
        <taxon>Spermatophyta</taxon>
        <taxon>Magnoliopsida</taxon>
        <taxon>Liliopsida</taxon>
        <taxon>Asparagales</taxon>
        <taxon>Asparagaceae</taxon>
        <taxon>Asparagoideae</taxon>
        <taxon>Asparagus</taxon>
    </lineage>
</organism>
<protein>
    <submittedName>
        <fullName evidence="2">Uncharacterized protein</fullName>
    </submittedName>
</protein>
<dbReference type="Proteomes" id="UP000243459">
    <property type="component" value="Chromosome 5"/>
</dbReference>
<dbReference type="EMBL" id="CM007385">
    <property type="protein sequence ID" value="ONK69242.1"/>
    <property type="molecule type" value="Genomic_DNA"/>
</dbReference>
<evidence type="ECO:0000313" key="3">
    <source>
        <dbReference type="Proteomes" id="UP000243459"/>
    </source>
</evidence>
<accession>A0A5P1ETC2</accession>
<evidence type="ECO:0000313" key="2">
    <source>
        <dbReference type="EMBL" id="ONK69242.1"/>
    </source>
</evidence>
<feature type="region of interest" description="Disordered" evidence="1">
    <location>
        <begin position="1"/>
        <end position="52"/>
    </location>
</feature>
<reference evidence="3" key="1">
    <citation type="journal article" date="2017" name="Nat. Commun.">
        <title>The asparagus genome sheds light on the origin and evolution of a young Y chromosome.</title>
        <authorList>
            <person name="Harkess A."/>
            <person name="Zhou J."/>
            <person name="Xu C."/>
            <person name="Bowers J.E."/>
            <person name="Van der Hulst R."/>
            <person name="Ayyampalayam S."/>
            <person name="Mercati F."/>
            <person name="Riccardi P."/>
            <person name="McKain M.R."/>
            <person name="Kakrana A."/>
            <person name="Tang H."/>
            <person name="Ray J."/>
            <person name="Groenendijk J."/>
            <person name="Arikit S."/>
            <person name="Mathioni S.M."/>
            <person name="Nakano M."/>
            <person name="Shan H."/>
            <person name="Telgmann-Rauber A."/>
            <person name="Kanno A."/>
            <person name="Yue Z."/>
            <person name="Chen H."/>
            <person name="Li W."/>
            <person name="Chen Y."/>
            <person name="Xu X."/>
            <person name="Zhang Y."/>
            <person name="Luo S."/>
            <person name="Chen H."/>
            <person name="Gao J."/>
            <person name="Mao Z."/>
            <person name="Pires J.C."/>
            <person name="Luo M."/>
            <person name="Kudrna D."/>
            <person name="Wing R.A."/>
            <person name="Meyers B.C."/>
            <person name="Yi K."/>
            <person name="Kong H."/>
            <person name="Lavrijsen P."/>
            <person name="Sunseri F."/>
            <person name="Falavigna A."/>
            <person name="Ye Y."/>
            <person name="Leebens-Mack J.H."/>
            <person name="Chen G."/>
        </authorList>
    </citation>
    <scope>NUCLEOTIDE SEQUENCE [LARGE SCALE GENOMIC DNA]</scope>
    <source>
        <strain evidence="3">cv. DH0086</strain>
    </source>
</reference>